<reference evidence="2" key="2">
    <citation type="submission" date="2025-08" db="UniProtKB">
        <authorList>
            <consortium name="Ensembl"/>
        </authorList>
    </citation>
    <scope>IDENTIFICATION</scope>
</reference>
<keyword evidence="3" id="KW-1185">Reference proteome</keyword>
<dbReference type="AlphaFoldDB" id="A0A8B9WW02"/>
<proteinExistence type="predicted"/>
<dbReference type="PANTHER" id="PTHR21539:SF0">
    <property type="entry name" value="SAGA-ASSOCIATED FACTOR 29"/>
    <property type="match status" value="1"/>
</dbReference>
<feature type="coiled-coil region" evidence="1">
    <location>
        <begin position="3"/>
        <end position="41"/>
    </location>
</feature>
<evidence type="ECO:0000313" key="2">
    <source>
        <dbReference type="Ensembl" id="ENSBGRP00000012964.1"/>
    </source>
</evidence>
<dbReference type="GO" id="GO:0000124">
    <property type="term" value="C:SAGA complex"/>
    <property type="evidence" value="ECO:0007669"/>
    <property type="project" value="InterPro"/>
</dbReference>
<dbReference type="GeneTree" id="ENSGT00390000015229"/>
<reference evidence="2" key="3">
    <citation type="submission" date="2025-09" db="UniProtKB">
        <authorList>
            <consortium name="Ensembl"/>
        </authorList>
    </citation>
    <scope>IDENTIFICATION</scope>
</reference>
<evidence type="ECO:0000256" key="1">
    <source>
        <dbReference type="SAM" id="Coils"/>
    </source>
</evidence>
<organism evidence="2 3">
    <name type="scientific">Bos mutus grunniens</name>
    <name type="common">Wild yak</name>
    <name type="synonym">Bos grunniens</name>
    <dbReference type="NCBI Taxonomy" id="30521"/>
    <lineage>
        <taxon>Eukaryota</taxon>
        <taxon>Metazoa</taxon>
        <taxon>Chordata</taxon>
        <taxon>Craniata</taxon>
        <taxon>Vertebrata</taxon>
        <taxon>Euteleostomi</taxon>
        <taxon>Mammalia</taxon>
        <taxon>Eutheria</taxon>
        <taxon>Laurasiatheria</taxon>
        <taxon>Artiodactyla</taxon>
        <taxon>Ruminantia</taxon>
        <taxon>Pecora</taxon>
        <taxon>Bovidae</taxon>
        <taxon>Bovinae</taxon>
        <taxon>Bos</taxon>
    </lineage>
</organism>
<name>A0A8B9WW02_BOSMU</name>
<dbReference type="InterPro" id="IPR037802">
    <property type="entry name" value="SGF29"/>
</dbReference>
<evidence type="ECO:0008006" key="4">
    <source>
        <dbReference type="Google" id="ProtNLM"/>
    </source>
</evidence>
<protein>
    <recommendedName>
        <fullName evidence="4">SAGA complex associated factor 29</fullName>
    </recommendedName>
</protein>
<evidence type="ECO:0000313" key="3">
    <source>
        <dbReference type="Proteomes" id="UP000694520"/>
    </source>
</evidence>
<dbReference type="Proteomes" id="UP000694520">
    <property type="component" value="Chromosome 26"/>
</dbReference>
<keyword evidence="1" id="KW-0175">Coiled coil</keyword>
<sequence>MALVSADSRIAELLTELHQLIKQTQEERSRSEHNLVNIQKTHERMQTENKISPYYRTKLRGLYTTAKADAEAECNILRKALDKIAEIKSLLEERRIAMKAQSSNHWTAREFSPLPFLALKRTWPCFESCTLGVLKPAFHMEFTYTRRWLPDPSGSWGLPDSLAPVNPQTHLLIHQKCCHTTSWVCITWLGVLNHAQGDQGSVYIRF</sequence>
<reference evidence="2" key="1">
    <citation type="submission" date="2019-05" db="EMBL/GenBank/DDBJ databases">
        <authorList>
            <person name="Zhang S."/>
            <person name="Liu J."/>
        </authorList>
    </citation>
    <scope>NUCLEOTIDE SEQUENCE [LARGE SCALE GENOMIC DNA]</scope>
</reference>
<dbReference type="PANTHER" id="PTHR21539">
    <property type="entry name" value="SAGA-ASSOCIATED FACTOR 29"/>
    <property type="match status" value="1"/>
</dbReference>
<dbReference type="Ensembl" id="ENSBGRT00000014958.1">
    <property type="protein sequence ID" value="ENSBGRP00000012964.1"/>
    <property type="gene ID" value="ENSBGRG00000008176.1"/>
</dbReference>
<accession>A0A8B9WW02</accession>